<proteinExistence type="predicted"/>
<protein>
    <submittedName>
        <fullName evidence="2">Uncharacterized protein</fullName>
    </submittedName>
</protein>
<keyword evidence="1" id="KW-0472">Membrane</keyword>
<dbReference type="AlphaFoldDB" id="A0AAP0BK90"/>
<organism evidence="2 3">
    <name type="scientific">Platanthera zijinensis</name>
    <dbReference type="NCBI Taxonomy" id="2320716"/>
    <lineage>
        <taxon>Eukaryota</taxon>
        <taxon>Viridiplantae</taxon>
        <taxon>Streptophyta</taxon>
        <taxon>Embryophyta</taxon>
        <taxon>Tracheophyta</taxon>
        <taxon>Spermatophyta</taxon>
        <taxon>Magnoliopsida</taxon>
        <taxon>Liliopsida</taxon>
        <taxon>Asparagales</taxon>
        <taxon>Orchidaceae</taxon>
        <taxon>Orchidoideae</taxon>
        <taxon>Orchideae</taxon>
        <taxon>Orchidinae</taxon>
        <taxon>Platanthera</taxon>
    </lineage>
</organism>
<gene>
    <name evidence="2" type="ORF">KSP39_PZI009590</name>
</gene>
<keyword evidence="1" id="KW-0812">Transmembrane</keyword>
<keyword evidence="3" id="KW-1185">Reference proteome</keyword>
<comment type="caution">
    <text evidence="2">The sequence shown here is derived from an EMBL/GenBank/DDBJ whole genome shotgun (WGS) entry which is preliminary data.</text>
</comment>
<reference evidence="2 3" key="1">
    <citation type="journal article" date="2022" name="Nat. Plants">
        <title>Genomes of leafy and leafless Platanthera orchids illuminate the evolution of mycoheterotrophy.</title>
        <authorList>
            <person name="Li M.H."/>
            <person name="Liu K.W."/>
            <person name="Li Z."/>
            <person name="Lu H.C."/>
            <person name="Ye Q.L."/>
            <person name="Zhang D."/>
            <person name="Wang J.Y."/>
            <person name="Li Y.F."/>
            <person name="Zhong Z.M."/>
            <person name="Liu X."/>
            <person name="Yu X."/>
            <person name="Liu D.K."/>
            <person name="Tu X.D."/>
            <person name="Liu B."/>
            <person name="Hao Y."/>
            <person name="Liao X.Y."/>
            <person name="Jiang Y.T."/>
            <person name="Sun W.H."/>
            <person name="Chen J."/>
            <person name="Chen Y.Q."/>
            <person name="Ai Y."/>
            <person name="Zhai J.W."/>
            <person name="Wu S.S."/>
            <person name="Zhou Z."/>
            <person name="Hsiao Y.Y."/>
            <person name="Wu W.L."/>
            <person name="Chen Y.Y."/>
            <person name="Lin Y.F."/>
            <person name="Hsu J.L."/>
            <person name="Li C.Y."/>
            <person name="Wang Z.W."/>
            <person name="Zhao X."/>
            <person name="Zhong W.Y."/>
            <person name="Ma X.K."/>
            <person name="Ma L."/>
            <person name="Huang J."/>
            <person name="Chen G.Z."/>
            <person name="Huang M.Z."/>
            <person name="Huang L."/>
            <person name="Peng D.H."/>
            <person name="Luo Y.B."/>
            <person name="Zou S.Q."/>
            <person name="Chen S.P."/>
            <person name="Lan S."/>
            <person name="Tsai W.C."/>
            <person name="Van de Peer Y."/>
            <person name="Liu Z.J."/>
        </authorList>
    </citation>
    <scope>NUCLEOTIDE SEQUENCE [LARGE SCALE GENOMIC DNA]</scope>
    <source>
        <strain evidence="2">Lor287</strain>
    </source>
</reference>
<accession>A0AAP0BK90</accession>
<evidence type="ECO:0000313" key="2">
    <source>
        <dbReference type="EMBL" id="KAK8942710.1"/>
    </source>
</evidence>
<dbReference type="Proteomes" id="UP001418222">
    <property type="component" value="Unassembled WGS sequence"/>
</dbReference>
<sequence>MWHEVRRSERKVNNLMDASCLRAQRCAVFLAKRHGSPHEGLYKATQDQQGLYVIAFPFCKRFLLIALGFFPFLLRLRIRILPYICYFLDISS</sequence>
<keyword evidence="1" id="KW-1133">Transmembrane helix</keyword>
<feature type="transmembrane region" description="Helical" evidence="1">
    <location>
        <begin position="51"/>
        <end position="74"/>
    </location>
</feature>
<dbReference type="EMBL" id="JBBWWQ010000007">
    <property type="protein sequence ID" value="KAK8942710.1"/>
    <property type="molecule type" value="Genomic_DNA"/>
</dbReference>
<evidence type="ECO:0000256" key="1">
    <source>
        <dbReference type="SAM" id="Phobius"/>
    </source>
</evidence>
<evidence type="ECO:0000313" key="3">
    <source>
        <dbReference type="Proteomes" id="UP001418222"/>
    </source>
</evidence>
<name>A0AAP0BK90_9ASPA</name>